<dbReference type="InterPro" id="IPR013871">
    <property type="entry name" value="Cysteine_rich_secretory"/>
</dbReference>
<evidence type="ECO:0000256" key="2">
    <source>
        <dbReference type="ARBA" id="ARBA00023157"/>
    </source>
</evidence>
<dbReference type="SUPFAM" id="SSF57546">
    <property type="entry name" value="Crisp domain-like"/>
    <property type="match status" value="1"/>
</dbReference>
<dbReference type="InterPro" id="IPR042076">
    <property type="entry name" value="Crisp-like_dom"/>
</dbReference>
<dbReference type="Ensembl" id="ENSSORT00005038485.1">
    <property type="protein sequence ID" value="ENSSORP00005037509.1"/>
    <property type="gene ID" value="ENSSORG00005017596.1"/>
</dbReference>
<dbReference type="Gene3D" id="1.10.10.740">
    <property type="entry name" value="Crisp domain"/>
    <property type="match status" value="1"/>
</dbReference>
<feature type="domain" description="ShKT" evidence="5">
    <location>
        <begin position="201"/>
        <end position="234"/>
    </location>
</feature>
<keyword evidence="4" id="KW-0812">Transmembrane</keyword>
<dbReference type="InterPro" id="IPR003582">
    <property type="entry name" value="ShKT_dom"/>
</dbReference>
<evidence type="ECO:0000256" key="4">
    <source>
        <dbReference type="SAM" id="Phobius"/>
    </source>
</evidence>
<evidence type="ECO:0000313" key="6">
    <source>
        <dbReference type="Ensembl" id="ENSSORP00005037509.1"/>
    </source>
</evidence>
<dbReference type="AlphaFoldDB" id="A0A673B840"/>
<dbReference type="Pfam" id="PF00188">
    <property type="entry name" value="CAP"/>
    <property type="match status" value="1"/>
</dbReference>
<dbReference type="PRINTS" id="PR00838">
    <property type="entry name" value="V5ALLERGEN"/>
</dbReference>
<keyword evidence="4" id="KW-1133">Transmembrane helix</keyword>
<reference evidence="6" key="3">
    <citation type="submission" date="2025-09" db="UniProtKB">
        <authorList>
            <consortium name="Ensembl"/>
        </authorList>
    </citation>
    <scope>IDENTIFICATION</scope>
</reference>
<keyword evidence="2 3" id="KW-1015">Disulfide bond</keyword>
<dbReference type="SUPFAM" id="SSF55797">
    <property type="entry name" value="PR-1-like"/>
    <property type="match status" value="1"/>
</dbReference>
<reference evidence="6" key="2">
    <citation type="submission" date="2025-08" db="UniProtKB">
        <authorList>
            <consortium name="Ensembl"/>
        </authorList>
    </citation>
    <scope>IDENTIFICATION</scope>
</reference>
<feature type="disulfide bond" evidence="3">
    <location>
        <begin position="210"/>
        <end position="228"/>
    </location>
</feature>
<dbReference type="PROSITE" id="PS01009">
    <property type="entry name" value="CRISP_1"/>
    <property type="match status" value="1"/>
</dbReference>
<feature type="disulfide bond" evidence="3">
    <location>
        <begin position="219"/>
        <end position="232"/>
    </location>
</feature>
<dbReference type="Proteomes" id="UP000472271">
    <property type="component" value="Chromosome 16"/>
</dbReference>
<dbReference type="InParanoid" id="A0A673B840"/>
<dbReference type="InterPro" id="IPR014044">
    <property type="entry name" value="CAP_dom"/>
</dbReference>
<dbReference type="GO" id="GO:0005576">
    <property type="term" value="C:extracellular region"/>
    <property type="evidence" value="ECO:0007669"/>
    <property type="project" value="InterPro"/>
</dbReference>
<dbReference type="InterPro" id="IPR018244">
    <property type="entry name" value="Allrgn_V5/Tpx1_CS"/>
</dbReference>
<accession>A0A673B840</accession>
<dbReference type="InterPro" id="IPR002413">
    <property type="entry name" value="V5_allergen-like"/>
</dbReference>
<sequence length="242" mass="27838">YSFCIFVFFILYVFLSFFFSFFYIYITTIFKLIIFLAEIVDQHNVFRRDVQPTASNMLRMNWSDEVAANAQAWLNKCILAHGPPSTRTINGTRYELGENLFYSSIPYTWTDVISAWHGEVAHYQYPNGSTNSQTVGHYTQVIWNSSYKVGCGVTLCPNDVYFYGCHYYRAGNFKRWPPYKAGPPCASCPDHCEDKLCTNPCPYINNFLNCPTLTAKYGCSNTHVYAWCPAACKCHDQIIPIH</sequence>
<dbReference type="SMART" id="SM00198">
    <property type="entry name" value="SCP"/>
    <property type="match status" value="1"/>
</dbReference>
<organism evidence="6 7">
    <name type="scientific">Sphaeramia orbicularis</name>
    <name type="common">orbiculate cardinalfish</name>
    <dbReference type="NCBI Taxonomy" id="375764"/>
    <lineage>
        <taxon>Eukaryota</taxon>
        <taxon>Metazoa</taxon>
        <taxon>Chordata</taxon>
        <taxon>Craniata</taxon>
        <taxon>Vertebrata</taxon>
        <taxon>Euteleostomi</taxon>
        <taxon>Actinopterygii</taxon>
        <taxon>Neopterygii</taxon>
        <taxon>Teleostei</taxon>
        <taxon>Neoteleostei</taxon>
        <taxon>Acanthomorphata</taxon>
        <taxon>Gobiaria</taxon>
        <taxon>Kurtiformes</taxon>
        <taxon>Apogonoidei</taxon>
        <taxon>Apogonidae</taxon>
        <taxon>Apogoninae</taxon>
        <taxon>Sphaeramia</taxon>
    </lineage>
</organism>
<dbReference type="FunFam" id="3.40.33.10:FF:000005">
    <property type="entry name" value="Cysteine-rich secretory protein 2"/>
    <property type="match status" value="1"/>
</dbReference>
<dbReference type="InterPro" id="IPR001283">
    <property type="entry name" value="CRISP-related"/>
</dbReference>
<evidence type="ECO:0000256" key="3">
    <source>
        <dbReference type="PROSITE-ProRule" id="PRU01005"/>
    </source>
</evidence>
<keyword evidence="4" id="KW-0472">Membrane</keyword>
<name>A0A673B840_9TELE</name>
<dbReference type="PROSITE" id="PS51670">
    <property type="entry name" value="SHKT"/>
    <property type="match status" value="1"/>
</dbReference>
<feature type="transmembrane region" description="Helical" evidence="4">
    <location>
        <begin position="6"/>
        <end position="26"/>
    </location>
</feature>
<dbReference type="InterPro" id="IPR035940">
    <property type="entry name" value="CAP_sf"/>
</dbReference>
<keyword evidence="7" id="KW-1185">Reference proteome</keyword>
<evidence type="ECO:0000313" key="7">
    <source>
        <dbReference type="Proteomes" id="UP000472271"/>
    </source>
</evidence>
<comment type="caution">
    <text evidence="3">Lacks conserved residue(s) required for the propagation of feature annotation.</text>
</comment>
<evidence type="ECO:0000259" key="5">
    <source>
        <dbReference type="PROSITE" id="PS51670"/>
    </source>
</evidence>
<evidence type="ECO:0000256" key="1">
    <source>
        <dbReference type="ARBA" id="ARBA00009923"/>
    </source>
</evidence>
<dbReference type="PRINTS" id="PR00837">
    <property type="entry name" value="V5TPXLIKE"/>
</dbReference>
<dbReference type="Pfam" id="PF08562">
    <property type="entry name" value="Crisp"/>
    <property type="match status" value="1"/>
</dbReference>
<comment type="similarity">
    <text evidence="1">Belongs to the CRISP family.</text>
</comment>
<dbReference type="PANTHER" id="PTHR10334">
    <property type="entry name" value="CYSTEINE-RICH SECRETORY PROTEIN-RELATED"/>
    <property type="match status" value="1"/>
</dbReference>
<proteinExistence type="inferred from homology"/>
<dbReference type="Gene3D" id="3.40.33.10">
    <property type="entry name" value="CAP"/>
    <property type="match status" value="1"/>
</dbReference>
<protein>
    <recommendedName>
        <fullName evidence="5">ShKT domain-containing protein</fullName>
    </recommendedName>
</protein>
<reference evidence="6" key="1">
    <citation type="submission" date="2019-06" db="EMBL/GenBank/DDBJ databases">
        <authorList>
            <consortium name="Wellcome Sanger Institute Data Sharing"/>
        </authorList>
    </citation>
    <scope>NUCLEOTIDE SEQUENCE [LARGE SCALE GENOMIC DNA]</scope>
</reference>
<dbReference type="PROSITE" id="PS01010">
    <property type="entry name" value="CRISP_2"/>
    <property type="match status" value="1"/>
</dbReference>